<dbReference type="Gene3D" id="3.20.20.80">
    <property type="entry name" value="Glycosidases"/>
    <property type="match status" value="1"/>
</dbReference>
<dbReference type="RefSeq" id="WP_377567022.1">
    <property type="nucleotide sequence ID" value="NZ_JBHTJZ010000036.1"/>
</dbReference>
<accession>A0ABW3HV85</accession>
<dbReference type="EMBL" id="JBHTJZ010000036">
    <property type="protein sequence ID" value="MFD0961443.1"/>
    <property type="molecule type" value="Genomic_DNA"/>
</dbReference>
<protein>
    <submittedName>
        <fullName evidence="1">DUF4838 domain-containing protein</fullName>
    </submittedName>
</protein>
<proteinExistence type="predicted"/>
<comment type="caution">
    <text evidence="1">The sequence shown here is derived from an EMBL/GenBank/DDBJ whole genome shotgun (WGS) entry which is preliminary data.</text>
</comment>
<gene>
    <name evidence="1" type="ORF">ACFQ2I_18990</name>
</gene>
<keyword evidence="2" id="KW-1185">Reference proteome</keyword>
<dbReference type="Pfam" id="PF16126">
    <property type="entry name" value="DUF4838"/>
    <property type="match status" value="1"/>
</dbReference>
<dbReference type="SUPFAM" id="SSF51445">
    <property type="entry name" value="(Trans)glycosidases"/>
    <property type="match status" value="1"/>
</dbReference>
<sequence>MIGRRGIILDLYDLHEAWPDLLHEAGINVLGIHNWSGSNQFSEKIDEIAAYVHSPEGSQWMNRLQRLGIEVEYELHAMSWLLPRDLYGRYPEWFRMDEHGTRTPSANFCPSHEDALEMIRGNAVRLARLLPPTTERYYMWQDDNQPWCKCERCRSYSDSDQTLMVNNAIAEAIRTVRSDAKLSHLAYMHTLESPPQQVTPAEGIFLEIAGPIIHRHEHPNYADGSPEELSRLRDDRKFVKALERNLQVFGAEDAQALDYWLDASFFSKWKKPARELIFNEEQTADDIQFYRDMNIGSISSFGVFLDREYFSRYGHPPVVAYGDILGRTK</sequence>
<dbReference type="InterPro" id="IPR032287">
    <property type="entry name" value="DUF4838"/>
</dbReference>
<reference evidence="2" key="1">
    <citation type="journal article" date="2019" name="Int. J. Syst. Evol. Microbiol.">
        <title>The Global Catalogue of Microorganisms (GCM) 10K type strain sequencing project: providing services to taxonomists for standard genome sequencing and annotation.</title>
        <authorList>
            <consortium name="The Broad Institute Genomics Platform"/>
            <consortium name="The Broad Institute Genome Sequencing Center for Infectious Disease"/>
            <person name="Wu L."/>
            <person name="Ma J."/>
        </authorList>
    </citation>
    <scope>NUCLEOTIDE SEQUENCE [LARGE SCALE GENOMIC DNA]</scope>
    <source>
        <strain evidence="2">CCUG 59129</strain>
    </source>
</reference>
<dbReference type="PANTHER" id="PTHR47406:SF2">
    <property type="entry name" value="ALPHA GLUCURONIDASE N-TERMINAL DOMAIN-CONTAINING PROTEIN"/>
    <property type="match status" value="1"/>
</dbReference>
<evidence type="ECO:0000313" key="1">
    <source>
        <dbReference type="EMBL" id="MFD0961443.1"/>
    </source>
</evidence>
<dbReference type="Proteomes" id="UP001596989">
    <property type="component" value="Unassembled WGS sequence"/>
</dbReference>
<name>A0ABW3HV85_9BACL</name>
<organism evidence="1 2">
    <name type="scientific">Paenibacillus chungangensis</name>
    <dbReference type="NCBI Taxonomy" id="696535"/>
    <lineage>
        <taxon>Bacteria</taxon>
        <taxon>Bacillati</taxon>
        <taxon>Bacillota</taxon>
        <taxon>Bacilli</taxon>
        <taxon>Bacillales</taxon>
        <taxon>Paenibacillaceae</taxon>
        <taxon>Paenibacillus</taxon>
    </lineage>
</organism>
<dbReference type="PANTHER" id="PTHR47406">
    <property type="entry name" value="COAGULATION FACTOR 5/8 TYPE, C-TERMINAL"/>
    <property type="match status" value="1"/>
</dbReference>
<dbReference type="InterPro" id="IPR017853">
    <property type="entry name" value="GH"/>
</dbReference>
<evidence type="ECO:0000313" key="2">
    <source>
        <dbReference type="Proteomes" id="UP001596989"/>
    </source>
</evidence>